<dbReference type="EMBL" id="FNJW01000008">
    <property type="protein sequence ID" value="SDQ35750.1"/>
    <property type="molecule type" value="Genomic_DNA"/>
</dbReference>
<dbReference type="InterPro" id="IPR018062">
    <property type="entry name" value="HTH_AraC-typ_CS"/>
</dbReference>
<evidence type="ECO:0000313" key="6">
    <source>
        <dbReference type="Proteomes" id="UP000199481"/>
    </source>
</evidence>
<dbReference type="InterPro" id="IPR017853">
    <property type="entry name" value="GH"/>
</dbReference>
<reference evidence="6" key="1">
    <citation type="submission" date="2016-10" db="EMBL/GenBank/DDBJ databases">
        <authorList>
            <person name="Varghese N."/>
            <person name="Submissions S."/>
        </authorList>
    </citation>
    <scope>NUCLEOTIDE SEQUENCE [LARGE SCALE GENOMIC DNA]</scope>
    <source>
        <strain evidence="6">MPL-11</strain>
    </source>
</reference>
<evidence type="ECO:0000256" key="3">
    <source>
        <dbReference type="ARBA" id="ARBA00023163"/>
    </source>
</evidence>
<dbReference type="SMART" id="SM00342">
    <property type="entry name" value="HTH_ARAC"/>
    <property type="match status" value="1"/>
</dbReference>
<dbReference type="InterPro" id="IPR037923">
    <property type="entry name" value="HTH-like"/>
</dbReference>
<dbReference type="Pfam" id="PF12833">
    <property type="entry name" value="HTH_18"/>
    <property type="match status" value="1"/>
</dbReference>
<dbReference type="OrthoDB" id="506156at2"/>
<evidence type="ECO:0000256" key="2">
    <source>
        <dbReference type="ARBA" id="ARBA00023125"/>
    </source>
</evidence>
<evidence type="ECO:0000313" key="5">
    <source>
        <dbReference type="EMBL" id="SDQ35750.1"/>
    </source>
</evidence>
<organism evidence="5 6">
    <name type="scientific">Carnobacterium viridans</name>
    <dbReference type="NCBI Taxonomy" id="174587"/>
    <lineage>
        <taxon>Bacteria</taxon>
        <taxon>Bacillati</taxon>
        <taxon>Bacillota</taxon>
        <taxon>Bacilli</taxon>
        <taxon>Lactobacillales</taxon>
        <taxon>Carnobacteriaceae</taxon>
        <taxon>Carnobacterium</taxon>
    </lineage>
</organism>
<dbReference type="GO" id="GO:0003700">
    <property type="term" value="F:DNA-binding transcription factor activity"/>
    <property type="evidence" value="ECO:0007669"/>
    <property type="project" value="InterPro"/>
</dbReference>
<keyword evidence="2" id="KW-0238">DNA-binding</keyword>
<dbReference type="InterPro" id="IPR009057">
    <property type="entry name" value="Homeodomain-like_sf"/>
</dbReference>
<dbReference type="SUPFAM" id="SSF51011">
    <property type="entry name" value="Glycosyl hydrolase domain"/>
    <property type="match status" value="1"/>
</dbReference>
<proteinExistence type="predicted"/>
<protein>
    <submittedName>
        <fullName evidence="5">Beta-xylosidase</fullName>
    </submittedName>
</protein>
<dbReference type="SUPFAM" id="SSF46689">
    <property type="entry name" value="Homeodomain-like"/>
    <property type="match status" value="2"/>
</dbReference>
<evidence type="ECO:0000256" key="1">
    <source>
        <dbReference type="ARBA" id="ARBA00023015"/>
    </source>
</evidence>
<dbReference type="InterPro" id="IPR018060">
    <property type="entry name" value="HTH_AraC"/>
</dbReference>
<evidence type="ECO:0000259" key="4">
    <source>
        <dbReference type="PROSITE" id="PS01124"/>
    </source>
</evidence>
<keyword evidence="3" id="KW-0804">Transcription</keyword>
<dbReference type="Gene3D" id="3.20.20.80">
    <property type="entry name" value="Glycosidases"/>
    <property type="match status" value="1"/>
</dbReference>
<dbReference type="PANTHER" id="PTHR43280:SF2">
    <property type="entry name" value="HTH-TYPE TRANSCRIPTIONAL REGULATOR EXSA"/>
    <property type="match status" value="1"/>
</dbReference>
<dbReference type="SUPFAM" id="SSF51445">
    <property type="entry name" value="(Trans)glycosidases"/>
    <property type="match status" value="1"/>
</dbReference>
<gene>
    <name evidence="5" type="ORF">SAMN04487752_1950</name>
</gene>
<accession>A0A1H1A835</accession>
<sequence>MKRESTADYDIKMENVRYSAPQRYYGTRILFVIKGSATISFGGRNFEMEENDILIVNRTNNYSVMGSEDNCIISLSISSHFFVTHYKEYFHYNFFCFSKELDPGREGMIAQLRRWLSEIMIADSRKDESNTLEIRSNLYQIMLLMTRFFKKEAPHWKGVDTSDERIARIIQLIEQRYAEPLTLSELAEHENLSSSYLSRYFKQMTGMGFLNYLNQVRLKHSLDDLLYTSDNLFQIAMKNGFSTAKNYTVVFKTIYNQTPAQYRKEHQHEQLEQHEALINTVEAHTVLDSPAILDRLASYLDEGIDQSYTIDEEHLEERRIVLNSEGEQELKHEKHIIFIGELKELLNENVKRQLILIKKQMRVDFVGIQKLFEETIPLTETDLSEGANNSTIYANSDIVLQFLKEQGIHLFLKLEYKQISQNEEYYFKKIDQFIQHALQGFGRDFVEKWQILFYSKEDSSIESTELERVYLKVWQVIKNKSSKMKVGAFFPFDEQKEELPENQQWQIEHANKIEFIGYEADQNDVINFHDINVEEFSKSHRYIIDKTKKIKSFMQQKQIDRPMFLTNWNMLSGNTRYINGNFFRGALILKKVLELENDVAGIGFWINSEIHERLQDCSNNLIDSLDLFHFFNEKRPTFYTMRFKERLRGMVTARGSDYLMTENEDGYQLIIFNERQFSPRYSIDELFVKNRSKELHIHLKGIKPGNYQIRTFKFDRDNGGLYSKWWNLNSKYGIDHEMMDHIVQSLSPALDIKDEYLNEEWSFYSLLTTNAIHFIEFRKAIE</sequence>
<dbReference type="AlphaFoldDB" id="A0A1H1A835"/>
<feature type="domain" description="HTH araC/xylS-type" evidence="4">
    <location>
        <begin position="167"/>
        <end position="265"/>
    </location>
</feature>
<dbReference type="SUPFAM" id="SSF51215">
    <property type="entry name" value="Regulatory protein AraC"/>
    <property type="match status" value="1"/>
</dbReference>
<keyword evidence="6" id="KW-1185">Reference proteome</keyword>
<dbReference type="Gene3D" id="1.10.10.60">
    <property type="entry name" value="Homeodomain-like"/>
    <property type="match status" value="2"/>
</dbReference>
<dbReference type="RefSeq" id="WP_089977548.1">
    <property type="nucleotide sequence ID" value="NZ_CP084916.1"/>
</dbReference>
<dbReference type="GO" id="GO:0043565">
    <property type="term" value="F:sequence-specific DNA binding"/>
    <property type="evidence" value="ECO:0007669"/>
    <property type="project" value="InterPro"/>
</dbReference>
<keyword evidence="1" id="KW-0805">Transcription regulation</keyword>
<dbReference type="PROSITE" id="PS00041">
    <property type="entry name" value="HTH_ARAC_FAMILY_1"/>
    <property type="match status" value="1"/>
</dbReference>
<name>A0A1H1A835_9LACT</name>
<dbReference type="Gene3D" id="2.60.40.1500">
    <property type="entry name" value="Glycosyl hydrolase domain, family 39"/>
    <property type="match status" value="1"/>
</dbReference>
<dbReference type="Proteomes" id="UP000199481">
    <property type="component" value="Unassembled WGS sequence"/>
</dbReference>
<dbReference type="PROSITE" id="PS01124">
    <property type="entry name" value="HTH_ARAC_FAMILY_2"/>
    <property type="match status" value="1"/>
</dbReference>
<dbReference type="PANTHER" id="PTHR43280">
    <property type="entry name" value="ARAC-FAMILY TRANSCRIPTIONAL REGULATOR"/>
    <property type="match status" value="1"/>
</dbReference>